<sequence length="47" mass="5600">MPGTYFQSAALKQKIRRRKKARQPGSCWNRLRAWLHPYDNTASPYCF</sequence>
<accession>F8FMM6</accession>
<dbReference type="KEGG" id="pms:KNP414_05673"/>
<protein>
    <submittedName>
        <fullName evidence="1">Uncharacterized protein</fullName>
    </submittedName>
</protein>
<evidence type="ECO:0000313" key="1">
    <source>
        <dbReference type="EMBL" id="AEI44197.1"/>
    </source>
</evidence>
<dbReference type="EMBL" id="CP002869">
    <property type="protein sequence ID" value="AEI44197.1"/>
    <property type="molecule type" value="Genomic_DNA"/>
</dbReference>
<evidence type="ECO:0000313" key="2">
    <source>
        <dbReference type="Proteomes" id="UP000006620"/>
    </source>
</evidence>
<proteinExistence type="predicted"/>
<organism evidence="1 2">
    <name type="scientific">Paenibacillus mucilaginosus (strain KNP414)</name>
    <dbReference type="NCBI Taxonomy" id="1036673"/>
    <lineage>
        <taxon>Bacteria</taxon>
        <taxon>Bacillati</taxon>
        <taxon>Bacillota</taxon>
        <taxon>Bacilli</taxon>
        <taxon>Bacillales</taxon>
        <taxon>Paenibacillaceae</taxon>
        <taxon>Paenibacillus</taxon>
    </lineage>
</organism>
<dbReference type="Proteomes" id="UP000006620">
    <property type="component" value="Chromosome"/>
</dbReference>
<reference evidence="1 2" key="2">
    <citation type="journal article" date="2013" name="Genome Announc.">
        <title>Genome Sequence of Growth-Improving Paenibacillus mucilaginosus Strain KNP414.</title>
        <authorList>
            <person name="Lu J.J."/>
            <person name="Wang J.F."/>
            <person name="Hu X.F."/>
        </authorList>
    </citation>
    <scope>NUCLEOTIDE SEQUENCE [LARGE SCALE GENOMIC DNA]</scope>
    <source>
        <strain evidence="1 2">KNP414</strain>
    </source>
</reference>
<dbReference type="AlphaFoldDB" id="F8FMM6"/>
<name>F8FMM6_PAEMK</name>
<dbReference type="HOGENOM" id="CLU_3171067_0_0_9"/>
<reference evidence="2" key="1">
    <citation type="submission" date="2011-06" db="EMBL/GenBank/DDBJ databases">
        <title>Complete genome sequence of Paenibacillus mucilaginosus KNP414.</title>
        <authorList>
            <person name="Wang J."/>
            <person name="Hu S."/>
            <person name="Hu X."/>
            <person name="Zhang B."/>
            <person name="Dong D."/>
            <person name="Zhang S."/>
            <person name="Zhao K."/>
            <person name="Wu D."/>
        </authorList>
    </citation>
    <scope>NUCLEOTIDE SEQUENCE [LARGE SCALE GENOMIC DNA]</scope>
    <source>
        <strain evidence="2">KNP414</strain>
    </source>
</reference>
<gene>
    <name evidence="1" type="ordered locus">KNP414_05673</name>
</gene>